<proteinExistence type="predicted"/>
<gene>
    <name evidence="2" type="ORF">AVDCRST_MAG68-1680</name>
</gene>
<feature type="region of interest" description="Disordered" evidence="1">
    <location>
        <begin position="1"/>
        <end position="164"/>
    </location>
</feature>
<feature type="non-terminal residue" evidence="2">
    <location>
        <position position="1"/>
    </location>
</feature>
<evidence type="ECO:0000256" key="1">
    <source>
        <dbReference type="SAM" id="MobiDB-lite"/>
    </source>
</evidence>
<dbReference type="AlphaFoldDB" id="A0A6J4K2W5"/>
<protein>
    <submittedName>
        <fullName evidence="2">Uncharacterized protein</fullName>
    </submittedName>
</protein>
<feature type="compositionally biased region" description="Basic and acidic residues" evidence="1">
    <location>
        <begin position="12"/>
        <end position="35"/>
    </location>
</feature>
<evidence type="ECO:0000313" key="2">
    <source>
        <dbReference type="EMBL" id="CAA9294028.1"/>
    </source>
</evidence>
<accession>A0A6J4K2W5</accession>
<dbReference type="EMBL" id="CADCTW010000001">
    <property type="protein sequence ID" value="CAA9294028.1"/>
    <property type="molecule type" value="Genomic_DNA"/>
</dbReference>
<feature type="compositionally biased region" description="Basic residues" evidence="1">
    <location>
        <begin position="104"/>
        <end position="134"/>
    </location>
</feature>
<name>A0A6J4K2W5_9BACT</name>
<feature type="non-terminal residue" evidence="2">
    <location>
        <position position="164"/>
    </location>
</feature>
<feature type="compositionally biased region" description="Basic residues" evidence="1">
    <location>
        <begin position="142"/>
        <end position="164"/>
    </location>
</feature>
<sequence>GFSGIRAPPLDGRLRRSGDGGCRRYDLRPRAEPDGALRLVHRHPAQQRRPEHHADGGLSRRARHRRARAPAHHPPAPRPDRERRREPHRAHRDPGPIHPGARVPVRRALRRRRHPAGGQRRLRPRRTAALHRDRHRPDRAARKGLPHPRRRRQHRRHSRASRGL</sequence>
<feature type="compositionally biased region" description="Basic residues" evidence="1">
    <location>
        <begin position="60"/>
        <end position="71"/>
    </location>
</feature>
<organism evidence="2">
    <name type="scientific">uncultured Gemmatimonadota bacterium</name>
    <dbReference type="NCBI Taxonomy" id="203437"/>
    <lineage>
        <taxon>Bacteria</taxon>
        <taxon>Pseudomonadati</taxon>
        <taxon>Gemmatimonadota</taxon>
        <taxon>environmental samples</taxon>
    </lineage>
</organism>
<reference evidence="2" key="1">
    <citation type="submission" date="2020-02" db="EMBL/GenBank/DDBJ databases">
        <authorList>
            <person name="Meier V. D."/>
        </authorList>
    </citation>
    <scope>NUCLEOTIDE SEQUENCE</scope>
    <source>
        <strain evidence="2">AVDCRST_MAG68</strain>
    </source>
</reference>